<keyword evidence="8 12" id="KW-0798">TonB box</keyword>
<accession>A0A2N5CWW4</accession>
<keyword evidence="7" id="KW-0406">Ion transport</keyword>
<dbReference type="GO" id="GO:0009279">
    <property type="term" value="C:cell outer membrane"/>
    <property type="evidence" value="ECO:0007669"/>
    <property type="project" value="UniProtKB-SubCell"/>
</dbReference>
<feature type="signal peptide" evidence="13">
    <location>
        <begin position="1"/>
        <end position="25"/>
    </location>
</feature>
<evidence type="ECO:0000256" key="9">
    <source>
        <dbReference type="ARBA" id="ARBA00023136"/>
    </source>
</evidence>
<dbReference type="GO" id="GO:0006826">
    <property type="term" value="P:iron ion transport"/>
    <property type="evidence" value="ECO:0007669"/>
    <property type="project" value="UniProtKB-KW"/>
</dbReference>
<evidence type="ECO:0000256" key="3">
    <source>
        <dbReference type="ARBA" id="ARBA00022452"/>
    </source>
</evidence>
<evidence type="ECO:0000256" key="7">
    <source>
        <dbReference type="ARBA" id="ARBA00023065"/>
    </source>
</evidence>
<keyword evidence="17" id="KW-0675">Receptor</keyword>
<keyword evidence="10 11" id="KW-0998">Cell outer membrane</keyword>
<keyword evidence="3 11" id="KW-1134">Transmembrane beta strand</keyword>
<evidence type="ECO:0000259" key="15">
    <source>
        <dbReference type="Pfam" id="PF07715"/>
    </source>
</evidence>
<sequence length="827" mass="88700">MNTKKTAALTGASLLAFAWASVASAQETPTAVDEVMVTARQRAENLRDVPAAVSALGQSTLEAAGVARAADFVALTPGVSLVQAAEQGDAQVNIRGVNGARDAQASFAFVVDGVQMANPAAFNREFSDLRQIEVVKGPQGAVYGRNAAAGAIIVSTVEPGETFEGAGKISVGNRDSFAGDLRVAGPLSERIFGSLSADFRKTDGFWSSDLGGGAVDRFEGYNLNGRLVARLDEKTKLDLKARYGELSAGAIAYNAAFALPAFASVTATPSYYEDVNDHRFAFQNNVPHTNEQQAFEVSAKLERDLGFATLTAWTLYSDIDNDLVADGTSASFGFFNASAACAASIADLNAKGITLPSPQYLAPTAAGSFFGPYTPTACDGYQYQKRDQSDLSGELRLTSRSDQPLRWMVGAYALRIDREVGVATGLDGGGEVPRALYVPASSAYSTEQLYWDDFRSDVAAVFGQLAYDFTPGLEGSLALRYDREARKVHNLVPAAARTKYIDFNGPPYTGGAALNPGLDATINPGGIKDQKKTYDQVQPKIALRWKANADWTLYGDWGIGFKSGGFNSQGSAATVNLFVNPVRTAAGYKPVTIRDDFDKEVSSSFEIGAKGRMLDGRLTLDAAAYHTDVDDMQFFEFFVGPFGLLRAVSNIDEVRIRGAELGLRYKASSRLTLEASGAYTDSEIRKSSVRPDTVGNESPYTPRYTWNLAADYVHPLPENLALHLRADVRGTGPTWFHVVQDQDNPTVFELSYGALGRANYGKSRRDAYTTLDLRAGLEADTWSVTAFGKNVTGERYLTEVIPAPEFGGNFASPAAGATFGVELAVKF</sequence>
<dbReference type="InterPro" id="IPR039426">
    <property type="entry name" value="TonB-dep_rcpt-like"/>
</dbReference>
<gene>
    <name evidence="16" type="ORF">C1707_14900</name>
    <name evidence="17" type="ORF">CFHF_05895</name>
</gene>
<dbReference type="Pfam" id="PF00593">
    <property type="entry name" value="TonB_dep_Rec_b-barrel"/>
    <property type="match status" value="1"/>
</dbReference>
<evidence type="ECO:0000256" key="12">
    <source>
        <dbReference type="RuleBase" id="RU003357"/>
    </source>
</evidence>
<evidence type="ECO:0000256" key="10">
    <source>
        <dbReference type="ARBA" id="ARBA00023237"/>
    </source>
</evidence>
<evidence type="ECO:0000256" key="1">
    <source>
        <dbReference type="ARBA" id="ARBA00004571"/>
    </source>
</evidence>
<dbReference type="SUPFAM" id="SSF56935">
    <property type="entry name" value="Porins"/>
    <property type="match status" value="1"/>
</dbReference>
<dbReference type="OrthoDB" id="9775095at2"/>
<keyword evidence="4" id="KW-0410">Iron transport</keyword>
<dbReference type="EMBL" id="CP026100">
    <property type="protein sequence ID" value="AYV47447.1"/>
    <property type="molecule type" value="Genomic_DNA"/>
</dbReference>
<evidence type="ECO:0000313" key="19">
    <source>
        <dbReference type="Proteomes" id="UP000281192"/>
    </source>
</evidence>
<keyword evidence="19" id="KW-1185">Reference proteome</keyword>
<keyword evidence="6" id="KW-0408">Iron</keyword>
<organism evidence="17 18">
    <name type="scientific">Caulobacter flavus</name>
    <dbReference type="NCBI Taxonomy" id="1679497"/>
    <lineage>
        <taxon>Bacteria</taxon>
        <taxon>Pseudomonadati</taxon>
        <taxon>Pseudomonadota</taxon>
        <taxon>Alphaproteobacteria</taxon>
        <taxon>Caulobacterales</taxon>
        <taxon>Caulobacteraceae</taxon>
        <taxon>Caulobacter</taxon>
    </lineage>
</organism>
<evidence type="ECO:0000256" key="8">
    <source>
        <dbReference type="ARBA" id="ARBA00023077"/>
    </source>
</evidence>
<keyword evidence="2 11" id="KW-0813">Transport</keyword>
<reference evidence="16 19" key="2">
    <citation type="submission" date="2018-01" db="EMBL/GenBank/DDBJ databases">
        <title>Complete genome sequence of Caulobacter flavus RHGG3.</title>
        <authorList>
            <person name="Yang E."/>
        </authorList>
    </citation>
    <scope>NUCLEOTIDE SEQUENCE [LARGE SCALE GENOMIC DNA]</scope>
    <source>
        <strain evidence="16 19">RHGG3</strain>
    </source>
</reference>
<keyword evidence="9 11" id="KW-0472">Membrane</keyword>
<keyword evidence="5 11" id="KW-0812">Transmembrane</keyword>
<dbReference type="RefSeq" id="WP_101712099.1">
    <property type="nucleotide sequence ID" value="NZ_CP026100.1"/>
</dbReference>
<comment type="subcellular location">
    <subcellularLocation>
        <location evidence="1 11">Cell outer membrane</location>
        <topology evidence="1 11">Multi-pass membrane protein</topology>
    </subcellularLocation>
</comment>
<evidence type="ECO:0000313" key="16">
    <source>
        <dbReference type="EMBL" id="AYV47447.1"/>
    </source>
</evidence>
<dbReference type="PROSITE" id="PS52016">
    <property type="entry name" value="TONB_DEPENDENT_REC_3"/>
    <property type="match status" value="1"/>
</dbReference>
<dbReference type="InterPro" id="IPR036942">
    <property type="entry name" value="Beta-barrel_TonB_sf"/>
</dbReference>
<dbReference type="Proteomes" id="UP000234483">
    <property type="component" value="Unassembled WGS sequence"/>
</dbReference>
<dbReference type="InterPro" id="IPR000531">
    <property type="entry name" value="Beta-barrel_TonB"/>
</dbReference>
<evidence type="ECO:0000256" key="2">
    <source>
        <dbReference type="ARBA" id="ARBA00022448"/>
    </source>
</evidence>
<dbReference type="EMBL" id="PJRQ01000011">
    <property type="protein sequence ID" value="PLR18290.1"/>
    <property type="molecule type" value="Genomic_DNA"/>
</dbReference>
<dbReference type="Proteomes" id="UP000281192">
    <property type="component" value="Chromosome"/>
</dbReference>
<keyword evidence="13" id="KW-0732">Signal</keyword>
<dbReference type="AlphaFoldDB" id="A0A2N5CWW4"/>
<feature type="chain" id="PRO_5044578071" evidence="13">
    <location>
        <begin position="26"/>
        <end position="827"/>
    </location>
</feature>
<evidence type="ECO:0000313" key="17">
    <source>
        <dbReference type="EMBL" id="PLR18290.1"/>
    </source>
</evidence>
<evidence type="ECO:0000256" key="5">
    <source>
        <dbReference type="ARBA" id="ARBA00022692"/>
    </source>
</evidence>
<reference evidence="17 18" key="1">
    <citation type="submission" date="2017-12" db="EMBL/GenBank/DDBJ databases">
        <title>The genome sequence of Caulobacter flavus CGMCC1 15093.</title>
        <authorList>
            <person name="Gao J."/>
            <person name="Mao X."/>
            <person name="Sun J."/>
        </authorList>
    </citation>
    <scope>NUCLEOTIDE SEQUENCE [LARGE SCALE GENOMIC DNA]</scope>
    <source>
        <strain evidence="17 18">CGMCC1 15093</strain>
    </source>
</reference>
<protein>
    <submittedName>
        <fullName evidence="17">TonB-dependent receptor</fullName>
    </submittedName>
</protein>
<proteinExistence type="inferred from homology"/>
<dbReference type="Pfam" id="PF07715">
    <property type="entry name" value="Plug"/>
    <property type="match status" value="1"/>
</dbReference>
<comment type="similarity">
    <text evidence="11 12">Belongs to the TonB-dependent receptor family.</text>
</comment>
<dbReference type="Gene3D" id="2.40.170.20">
    <property type="entry name" value="TonB-dependent receptor, beta-barrel domain"/>
    <property type="match status" value="2"/>
</dbReference>
<name>A0A2N5CWW4_9CAUL</name>
<feature type="domain" description="TonB-dependent receptor-like beta-barrel" evidence="14">
    <location>
        <begin position="273"/>
        <end position="791"/>
    </location>
</feature>
<dbReference type="InterPro" id="IPR012910">
    <property type="entry name" value="Plug_dom"/>
</dbReference>
<evidence type="ECO:0000313" key="18">
    <source>
        <dbReference type="Proteomes" id="UP000234483"/>
    </source>
</evidence>
<evidence type="ECO:0000256" key="11">
    <source>
        <dbReference type="PROSITE-ProRule" id="PRU01360"/>
    </source>
</evidence>
<feature type="domain" description="TonB-dependent receptor plug" evidence="15">
    <location>
        <begin position="46"/>
        <end position="151"/>
    </location>
</feature>
<evidence type="ECO:0000259" key="14">
    <source>
        <dbReference type="Pfam" id="PF00593"/>
    </source>
</evidence>
<dbReference type="PANTHER" id="PTHR32552">
    <property type="entry name" value="FERRICHROME IRON RECEPTOR-RELATED"/>
    <property type="match status" value="1"/>
</dbReference>
<dbReference type="PANTHER" id="PTHR32552:SF81">
    <property type="entry name" value="TONB-DEPENDENT OUTER MEMBRANE RECEPTOR"/>
    <property type="match status" value="1"/>
</dbReference>
<dbReference type="KEGG" id="cfh:C1707_14900"/>
<evidence type="ECO:0000256" key="6">
    <source>
        <dbReference type="ARBA" id="ARBA00023004"/>
    </source>
</evidence>
<evidence type="ECO:0000256" key="4">
    <source>
        <dbReference type="ARBA" id="ARBA00022496"/>
    </source>
</evidence>
<evidence type="ECO:0000256" key="13">
    <source>
        <dbReference type="SAM" id="SignalP"/>
    </source>
</evidence>